<reference evidence="1" key="1">
    <citation type="submission" date="2016-05" db="EMBL/GenBank/DDBJ databases">
        <authorList>
            <person name="Lavstsen T."/>
            <person name="Jespersen J.S."/>
        </authorList>
    </citation>
    <scope>NUCLEOTIDE SEQUENCE</scope>
    <source>
        <tissue evidence="1">Brain</tissue>
    </source>
</reference>
<proteinExistence type="predicted"/>
<reference evidence="1" key="2">
    <citation type="submission" date="2016-06" db="EMBL/GenBank/DDBJ databases">
        <title>The genome of a short-lived fish provides insights into sex chromosome evolution and the genetic control of aging.</title>
        <authorList>
            <person name="Reichwald K."/>
            <person name="Felder M."/>
            <person name="Petzold A."/>
            <person name="Koch P."/>
            <person name="Groth M."/>
            <person name="Platzer M."/>
        </authorList>
    </citation>
    <scope>NUCLEOTIDE SEQUENCE</scope>
    <source>
        <tissue evidence="1">Brain</tissue>
    </source>
</reference>
<feature type="non-terminal residue" evidence="1">
    <location>
        <position position="70"/>
    </location>
</feature>
<sequence length="70" mass="7984">GAPKSLKFSPKCTLRPMVRRAYCVVVRRERSRRQGAWRERADVSEDLPRTPAVSLRLLPLLPVQKTAVTI</sequence>
<dbReference type="AlphaFoldDB" id="A0A1A8GQW3"/>
<protein>
    <submittedName>
        <fullName evidence="1">Uncharacterized protein</fullName>
    </submittedName>
</protein>
<accession>A0A1A8GQW3</accession>
<evidence type="ECO:0000313" key="1">
    <source>
        <dbReference type="EMBL" id="SBQ74245.1"/>
    </source>
</evidence>
<dbReference type="EMBL" id="HAEC01006168">
    <property type="protein sequence ID" value="SBQ74245.1"/>
    <property type="molecule type" value="Transcribed_RNA"/>
</dbReference>
<name>A0A1A8GQW3_9TELE</name>
<organism evidence="1">
    <name type="scientific">Nothobranchius korthausae</name>
    <dbReference type="NCBI Taxonomy" id="1143690"/>
    <lineage>
        <taxon>Eukaryota</taxon>
        <taxon>Metazoa</taxon>
        <taxon>Chordata</taxon>
        <taxon>Craniata</taxon>
        <taxon>Vertebrata</taxon>
        <taxon>Euteleostomi</taxon>
        <taxon>Actinopterygii</taxon>
        <taxon>Neopterygii</taxon>
        <taxon>Teleostei</taxon>
        <taxon>Neoteleostei</taxon>
        <taxon>Acanthomorphata</taxon>
        <taxon>Ovalentaria</taxon>
        <taxon>Atherinomorphae</taxon>
        <taxon>Cyprinodontiformes</taxon>
        <taxon>Nothobranchiidae</taxon>
        <taxon>Nothobranchius</taxon>
    </lineage>
</organism>
<gene>
    <name evidence="1" type="primary">Nfu_g_1_019264</name>
</gene>
<feature type="non-terminal residue" evidence="1">
    <location>
        <position position="1"/>
    </location>
</feature>